<dbReference type="SUPFAM" id="SSF51905">
    <property type="entry name" value="FAD/NAD(P)-binding domain"/>
    <property type="match status" value="1"/>
</dbReference>
<dbReference type="PRINTS" id="PR00420">
    <property type="entry name" value="RNGMNOXGNASE"/>
</dbReference>
<proteinExistence type="predicted"/>
<dbReference type="SUPFAM" id="SSF54373">
    <property type="entry name" value="FAD-linked reductases, C-terminal domain"/>
    <property type="match status" value="1"/>
</dbReference>
<evidence type="ECO:0000313" key="4">
    <source>
        <dbReference type="Proteomes" id="UP000031364"/>
    </source>
</evidence>
<comment type="caution">
    <text evidence="3">The sequence shown here is derived from an EMBL/GenBank/DDBJ whole genome shotgun (WGS) entry which is preliminary data.</text>
</comment>
<dbReference type="Gene3D" id="3.50.50.60">
    <property type="entry name" value="FAD/NAD(P)-binding domain"/>
    <property type="match status" value="1"/>
</dbReference>
<dbReference type="Proteomes" id="UP000031364">
    <property type="component" value="Unassembled WGS sequence"/>
</dbReference>
<dbReference type="RefSeq" id="WP_043664872.1">
    <property type="nucleotide sequence ID" value="NZ_BDCI01000002.1"/>
</dbReference>
<feature type="domain" description="FAD-binding" evidence="2">
    <location>
        <begin position="9"/>
        <end position="342"/>
    </location>
</feature>
<dbReference type="PANTHER" id="PTHR43476:SF5">
    <property type="entry name" value="FAD-DEPENDENT MONOOXYGENASE"/>
    <property type="match status" value="1"/>
</dbReference>
<dbReference type="NCBIfam" id="NF006091">
    <property type="entry name" value="PRK08243.1"/>
    <property type="match status" value="1"/>
</dbReference>
<dbReference type="InterPro" id="IPR050631">
    <property type="entry name" value="PheA/TfdB_FAD_monoxygenase"/>
</dbReference>
<sequence>MSRTAEHPAVVVVGAGVAGLTLGNFLLRNGIGCVILEKESREQVEQRQRAGALDGRGVRMLREWGLGEVVDGFSTRTADTAYMPLLIEGETRLWNATGDDTEGIFCTQQALVQNLIKVFLRDGGDLRFEARDIGLADLQDRPTVRYQDAAGTPQVIGCALVAGCDGDRGVSRSSIPDGVLTRYAHEHGYAWLAVLADVPADPPAVMAVHSRGFAGQITRGPQASRFYLQCPLTDTLDEWPAERIWRELGARFGYPVGPGRITDRQLVPLRSVVYSPMRYGNLYLLGDAAHLVSPMSAKGMSLALHDAEVFARAAILQVTQNDSSLLDAYTDTCLRHIWNVQTAAVQLTEIMHNGGDATYAGEFRKQLALAELRRMSEAPAAEPLSA</sequence>
<dbReference type="EMBL" id="JNFP01000004">
    <property type="protein sequence ID" value="KIA66004.1"/>
    <property type="molecule type" value="Genomic_DNA"/>
</dbReference>
<name>A0ABR4ZM39_9NOCA</name>
<protein>
    <submittedName>
        <fullName evidence="3">Hydroxybenzoate 3-monooxygenase</fullName>
    </submittedName>
</protein>
<accession>A0ABR4ZM39</accession>
<evidence type="ECO:0000313" key="3">
    <source>
        <dbReference type="EMBL" id="KIA66004.1"/>
    </source>
</evidence>
<dbReference type="InterPro" id="IPR036188">
    <property type="entry name" value="FAD/NAD-bd_sf"/>
</dbReference>
<gene>
    <name evidence="3" type="ORF">FG87_04090</name>
</gene>
<dbReference type="Gene3D" id="3.30.9.10">
    <property type="entry name" value="D-Amino Acid Oxidase, subunit A, domain 2"/>
    <property type="match status" value="1"/>
</dbReference>
<evidence type="ECO:0000256" key="1">
    <source>
        <dbReference type="ARBA" id="ARBA00023002"/>
    </source>
</evidence>
<dbReference type="InterPro" id="IPR002938">
    <property type="entry name" value="FAD-bd"/>
</dbReference>
<dbReference type="Pfam" id="PF01494">
    <property type="entry name" value="FAD_binding_3"/>
    <property type="match status" value="1"/>
</dbReference>
<dbReference type="PANTHER" id="PTHR43476">
    <property type="entry name" value="3-(3-HYDROXY-PHENYL)PROPIONATE/3-HYDROXYCINNAMIC ACID HYDROXYLASE"/>
    <property type="match status" value="1"/>
</dbReference>
<keyword evidence="4" id="KW-1185">Reference proteome</keyword>
<reference evidence="3 4" key="1">
    <citation type="journal article" date="2014" name="Int. J. Syst. Evol. Microbiol.">
        <title>Nocardia vulneris sp. nov., isolated from wounds of human patients in North America.</title>
        <authorList>
            <person name="Lasker B.A."/>
            <person name="Bell M."/>
            <person name="Klenk H.P."/>
            <person name="Sproer C."/>
            <person name="Schumann C."/>
            <person name="Schumann P."/>
            <person name="Brown J.M."/>
        </authorList>
    </citation>
    <scope>NUCLEOTIDE SEQUENCE [LARGE SCALE GENOMIC DNA]</scope>
    <source>
        <strain evidence="3 4">W9851</strain>
    </source>
</reference>
<organism evidence="3 4">
    <name type="scientific">Nocardia vulneris</name>
    <dbReference type="NCBI Taxonomy" id="1141657"/>
    <lineage>
        <taxon>Bacteria</taxon>
        <taxon>Bacillati</taxon>
        <taxon>Actinomycetota</taxon>
        <taxon>Actinomycetes</taxon>
        <taxon>Mycobacteriales</taxon>
        <taxon>Nocardiaceae</taxon>
        <taxon>Nocardia</taxon>
    </lineage>
</organism>
<keyword evidence="1" id="KW-0560">Oxidoreductase</keyword>
<evidence type="ECO:0000259" key="2">
    <source>
        <dbReference type="Pfam" id="PF01494"/>
    </source>
</evidence>